<dbReference type="SMART" id="SM00397">
    <property type="entry name" value="t_SNARE"/>
    <property type="match status" value="1"/>
</dbReference>
<dbReference type="GO" id="GO:0005794">
    <property type="term" value="C:Golgi apparatus"/>
    <property type="evidence" value="ECO:0007669"/>
    <property type="project" value="InterPro"/>
</dbReference>
<evidence type="ECO:0000256" key="6">
    <source>
        <dbReference type="ARBA" id="ARBA00023054"/>
    </source>
</evidence>
<dbReference type="GO" id="GO:0005484">
    <property type="term" value="F:SNAP receptor activity"/>
    <property type="evidence" value="ECO:0007669"/>
    <property type="project" value="InterPro"/>
</dbReference>
<evidence type="ECO:0000256" key="4">
    <source>
        <dbReference type="ARBA" id="ARBA00022927"/>
    </source>
</evidence>
<name>A0AAE1G3P4_PETCI</name>
<evidence type="ECO:0000256" key="8">
    <source>
        <dbReference type="ARBA" id="ARBA00060376"/>
    </source>
</evidence>
<keyword evidence="2" id="KW-0813">Transport</keyword>
<proteinExistence type="inferred from homology"/>
<feature type="domain" description="T-SNARE coiled-coil homology" evidence="11">
    <location>
        <begin position="122"/>
        <end position="189"/>
    </location>
</feature>
<accession>A0AAE1G3P4</accession>
<keyword evidence="7 10" id="KW-0472">Membrane</keyword>
<comment type="similarity">
    <text evidence="1">Belongs to the VTI1 family.</text>
</comment>
<dbReference type="InterPro" id="IPR038407">
    <property type="entry name" value="v-SNARE_N_sf"/>
</dbReference>
<dbReference type="SUPFAM" id="SSF58038">
    <property type="entry name" value="SNARE fusion complex"/>
    <property type="match status" value="1"/>
</dbReference>
<dbReference type="AlphaFoldDB" id="A0AAE1G3P4"/>
<dbReference type="GO" id="GO:0048280">
    <property type="term" value="P:vesicle fusion with Golgi apparatus"/>
    <property type="evidence" value="ECO:0007669"/>
    <property type="project" value="TreeGrafter"/>
</dbReference>
<evidence type="ECO:0000256" key="10">
    <source>
        <dbReference type="SAM" id="Phobius"/>
    </source>
</evidence>
<dbReference type="SUPFAM" id="SSF47661">
    <property type="entry name" value="t-snare proteins"/>
    <property type="match status" value="1"/>
</dbReference>
<dbReference type="FunFam" id="1.20.5.110:FF:000002">
    <property type="entry name" value="Vesicle transport through interaction with t-SNAREsB"/>
    <property type="match status" value="1"/>
</dbReference>
<dbReference type="InterPro" id="IPR007705">
    <property type="entry name" value="Vesicle_trsprt_v-SNARE_N"/>
</dbReference>
<dbReference type="GO" id="GO:0031902">
    <property type="term" value="C:late endosome membrane"/>
    <property type="evidence" value="ECO:0007669"/>
    <property type="project" value="TreeGrafter"/>
</dbReference>
<comment type="caution">
    <text evidence="12">The sequence shown here is derived from an EMBL/GenBank/DDBJ whole genome shotgun (WGS) entry which is preliminary data.</text>
</comment>
<dbReference type="Pfam" id="PF05008">
    <property type="entry name" value="V-SNARE"/>
    <property type="match status" value="1"/>
</dbReference>
<dbReference type="InterPro" id="IPR000727">
    <property type="entry name" value="T_SNARE_dom"/>
</dbReference>
<dbReference type="EMBL" id="JAWQEG010000761">
    <property type="protein sequence ID" value="KAK3885838.1"/>
    <property type="molecule type" value="Genomic_DNA"/>
</dbReference>
<dbReference type="InterPro" id="IPR027027">
    <property type="entry name" value="GOSR2/Membrin/Bos1"/>
</dbReference>
<dbReference type="Proteomes" id="UP001286313">
    <property type="component" value="Unassembled WGS sequence"/>
</dbReference>
<evidence type="ECO:0000256" key="3">
    <source>
        <dbReference type="ARBA" id="ARBA00022692"/>
    </source>
</evidence>
<feature type="coiled-coil region" evidence="9">
    <location>
        <begin position="34"/>
        <end position="87"/>
    </location>
</feature>
<dbReference type="GO" id="GO:0006896">
    <property type="term" value="P:Golgi to vacuole transport"/>
    <property type="evidence" value="ECO:0007669"/>
    <property type="project" value="TreeGrafter"/>
</dbReference>
<dbReference type="Gene3D" id="1.20.58.400">
    <property type="entry name" value="t-snare proteins"/>
    <property type="match status" value="1"/>
</dbReference>
<keyword evidence="5 10" id="KW-1133">Transmembrane helix</keyword>
<evidence type="ECO:0000256" key="5">
    <source>
        <dbReference type="ARBA" id="ARBA00022989"/>
    </source>
</evidence>
<dbReference type="FunFam" id="1.20.58.400:FF:000001">
    <property type="entry name" value="Vesicle transport through interaction with t-SNAREs homolog 1A"/>
    <property type="match status" value="1"/>
</dbReference>
<keyword evidence="4" id="KW-0653">Protein transport</keyword>
<evidence type="ECO:0000313" key="12">
    <source>
        <dbReference type="EMBL" id="KAK3885838.1"/>
    </source>
</evidence>
<dbReference type="GO" id="GO:0005829">
    <property type="term" value="C:cytosol"/>
    <property type="evidence" value="ECO:0007669"/>
    <property type="project" value="GOC"/>
</dbReference>
<dbReference type="GO" id="GO:0006891">
    <property type="term" value="P:intra-Golgi vesicle-mediated transport"/>
    <property type="evidence" value="ECO:0007669"/>
    <property type="project" value="TreeGrafter"/>
</dbReference>
<evidence type="ECO:0000256" key="9">
    <source>
        <dbReference type="SAM" id="Coils"/>
    </source>
</evidence>
<dbReference type="PANTHER" id="PTHR21230:SF26">
    <property type="entry name" value="VESICLE TRANSPORT THROUGH INTERACTION WITH T-SNARES HOMOLOG 1A"/>
    <property type="match status" value="1"/>
</dbReference>
<keyword evidence="6 9" id="KW-0175">Coiled coil</keyword>
<keyword evidence="13" id="KW-1185">Reference proteome</keyword>
<dbReference type="PIRSF" id="PIRSF028865">
    <property type="entry name" value="Membrin-2"/>
    <property type="match status" value="1"/>
</dbReference>
<feature type="transmembrane region" description="Helical" evidence="10">
    <location>
        <begin position="198"/>
        <end position="219"/>
    </location>
</feature>
<dbReference type="GO" id="GO:0012507">
    <property type="term" value="C:ER to Golgi transport vesicle membrane"/>
    <property type="evidence" value="ECO:0007669"/>
    <property type="project" value="TreeGrafter"/>
</dbReference>
<dbReference type="InterPro" id="IPR010989">
    <property type="entry name" value="SNARE"/>
</dbReference>
<dbReference type="GO" id="GO:0016236">
    <property type="term" value="P:macroautophagy"/>
    <property type="evidence" value="ECO:0007669"/>
    <property type="project" value="TreeGrafter"/>
</dbReference>
<evidence type="ECO:0000256" key="7">
    <source>
        <dbReference type="ARBA" id="ARBA00023136"/>
    </source>
</evidence>
<dbReference type="PANTHER" id="PTHR21230">
    <property type="entry name" value="VESICLE TRANSPORT V-SNARE PROTEIN VTI1-RELATED"/>
    <property type="match status" value="1"/>
</dbReference>
<dbReference type="GO" id="GO:0031201">
    <property type="term" value="C:SNARE complex"/>
    <property type="evidence" value="ECO:0007669"/>
    <property type="project" value="TreeGrafter"/>
</dbReference>
<evidence type="ECO:0000256" key="1">
    <source>
        <dbReference type="ARBA" id="ARBA00006108"/>
    </source>
</evidence>
<gene>
    <name evidence="12" type="ORF">Pcinc_009965</name>
</gene>
<dbReference type="GO" id="GO:0005789">
    <property type="term" value="C:endoplasmic reticulum membrane"/>
    <property type="evidence" value="ECO:0007669"/>
    <property type="project" value="TreeGrafter"/>
</dbReference>
<dbReference type="GO" id="GO:0000149">
    <property type="term" value="F:SNARE binding"/>
    <property type="evidence" value="ECO:0007669"/>
    <property type="project" value="TreeGrafter"/>
</dbReference>
<dbReference type="GO" id="GO:0042147">
    <property type="term" value="P:retrograde transport, endosome to Golgi"/>
    <property type="evidence" value="ECO:0007669"/>
    <property type="project" value="TreeGrafter"/>
</dbReference>
<sequence length="222" mass="25172">MAELMPEFEQQFATVTADITSKICIISSREGAERRILIQDVDKLTEEAKELLERMELEARDAEAGQREKLRTRIQSYQVELKRLEGEFSRMKMIGSEASMRSELLDGGLQAGLSTGEEQRQSLLDNTETMERTTAHLTQSHKVALETEHIGAQILNDLHSQRQTISTARTRLREADSDLDQSSRVLNTMLRRVLQNRFVLWATVLAVVVVILIAIYISATRG</sequence>
<dbReference type="GO" id="GO:0006886">
    <property type="term" value="P:intracellular protein transport"/>
    <property type="evidence" value="ECO:0007669"/>
    <property type="project" value="InterPro"/>
</dbReference>
<dbReference type="Pfam" id="PF12352">
    <property type="entry name" value="V-SNARE_C"/>
    <property type="match status" value="1"/>
</dbReference>
<keyword evidence="3 10" id="KW-0812">Transmembrane</keyword>
<evidence type="ECO:0000313" key="13">
    <source>
        <dbReference type="Proteomes" id="UP001286313"/>
    </source>
</evidence>
<evidence type="ECO:0000256" key="2">
    <source>
        <dbReference type="ARBA" id="ARBA00022448"/>
    </source>
</evidence>
<evidence type="ECO:0000259" key="11">
    <source>
        <dbReference type="SMART" id="SM00397"/>
    </source>
</evidence>
<comment type="subcellular location">
    <subcellularLocation>
        <location evidence="8">Prevacuolar compartment membrane</location>
        <topology evidence="8">Single-pass type IV membrane protein</topology>
    </subcellularLocation>
</comment>
<protein>
    <recommendedName>
        <fullName evidence="11">t-SNARE coiled-coil homology domain-containing protein</fullName>
    </recommendedName>
</protein>
<dbReference type="Gene3D" id="1.20.5.110">
    <property type="match status" value="1"/>
</dbReference>
<organism evidence="12 13">
    <name type="scientific">Petrolisthes cinctipes</name>
    <name type="common">Flat porcelain crab</name>
    <dbReference type="NCBI Taxonomy" id="88211"/>
    <lineage>
        <taxon>Eukaryota</taxon>
        <taxon>Metazoa</taxon>
        <taxon>Ecdysozoa</taxon>
        <taxon>Arthropoda</taxon>
        <taxon>Crustacea</taxon>
        <taxon>Multicrustacea</taxon>
        <taxon>Malacostraca</taxon>
        <taxon>Eumalacostraca</taxon>
        <taxon>Eucarida</taxon>
        <taxon>Decapoda</taxon>
        <taxon>Pleocyemata</taxon>
        <taxon>Anomura</taxon>
        <taxon>Galatheoidea</taxon>
        <taxon>Porcellanidae</taxon>
        <taxon>Petrolisthes</taxon>
    </lineage>
</organism>
<reference evidence="12" key="1">
    <citation type="submission" date="2023-10" db="EMBL/GenBank/DDBJ databases">
        <title>Genome assemblies of two species of porcelain crab, Petrolisthes cinctipes and Petrolisthes manimaculis (Anomura: Porcellanidae).</title>
        <authorList>
            <person name="Angst P."/>
        </authorList>
    </citation>
    <scope>NUCLEOTIDE SEQUENCE</scope>
    <source>
        <strain evidence="12">PB745_01</strain>
        <tissue evidence="12">Gill</tissue>
    </source>
</reference>